<comment type="caution">
    <text evidence="7">The sequence shown here is derived from an EMBL/GenBank/DDBJ whole genome shotgun (WGS) entry which is preliminary data.</text>
</comment>
<dbReference type="PANTHER" id="PTHR44757">
    <property type="entry name" value="DIGUANYLATE CYCLASE DGCP"/>
    <property type="match status" value="1"/>
</dbReference>
<dbReference type="SUPFAM" id="SSF55073">
    <property type="entry name" value="Nucleotide cyclase"/>
    <property type="match status" value="1"/>
</dbReference>
<dbReference type="InterPro" id="IPR001789">
    <property type="entry name" value="Sig_transdc_resp-reg_receiver"/>
</dbReference>
<keyword evidence="8" id="KW-1185">Reference proteome</keyword>
<proteinExistence type="predicted"/>
<dbReference type="InterPro" id="IPR000160">
    <property type="entry name" value="GGDEF_dom"/>
</dbReference>
<dbReference type="Gene3D" id="3.40.50.2300">
    <property type="match status" value="1"/>
</dbReference>
<dbReference type="PANTHER" id="PTHR44757:SF2">
    <property type="entry name" value="BIOFILM ARCHITECTURE MAINTENANCE PROTEIN MBAA"/>
    <property type="match status" value="1"/>
</dbReference>
<dbReference type="AlphaFoldDB" id="A0A4R3U8J6"/>
<keyword evidence="1" id="KW-0597">Phosphoprotein</keyword>
<protein>
    <submittedName>
        <fullName evidence="7">PAS domain S-box-containing protein/diguanylate cyclase (GGDEF)-like protein</fullName>
    </submittedName>
</protein>
<dbReference type="Pfam" id="PF00072">
    <property type="entry name" value="Response_reg"/>
    <property type="match status" value="1"/>
</dbReference>
<dbReference type="InterPro" id="IPR000014">
    <property type="entry name" value="PAS"/>
</dbReference>
<dbReference type="InterPro" id="IPR035919">
    <property type="entry name" value="EAL_sf"/>
</dbReference>
<accession>A0A4R3U8J6</accession>
<dbReference type="OrthoDB" id="9813903at2"/>
<dbReference type="InterPro" id="IPR035965">
    <property type="entry name" value="PAS-like_dom_sf"/>
</dbReference>
<feature type="domain" description="EAL" evidence="5">
    <location>
        <begin position="452"/>
        <end position="706"/>
    </location>
</feature>
<dbReference type="CDD" id="cd01949">
    <property type="entry name" value="GGDEF"/>
    <property type="match status" value="1"/>
</dbReference>
<dbReference type="Gene3D" id="3.20.20.450">
    <property type="entry name" value="EAL domain"/>
    <property type="match status" value="1"/>
</dbReference>
<dbReference type="SMART" id="SM00448">
    <property type="entry name" value="REC"/>
    <property type="match status" value="1"/>
</dbReference>
<dbReference type="SUPFAM" id="SSF141868">
    <property type="entry name" value="EAL domain-like"/>
    <property type="match status" value="1"/>
</dbReference>
<dbReference type="InterPro" id="IPR000700">
    <property type="entry name" value="PAS-assoc_C"/>
</dbReference>
<dbReference type="RefSeq" id="WP_132576708.1">
    <property type="nucleotide sequence ID" value="NZ_CBCSGL010000088.1"/>
</dbReference>
<dbReference type="InterPro" id="IPR029787">
    <property type="entry name" value="Nucleotide_cyclase"/>
</dbReference>
<evidence type="ECO:0000313" key="7">
    <source>
        <dbReference type="EMBL" id="TCU82735.1"/>
    </source>
</evidence>
<sequence>MSPDATLARPIVLVVDDSPEILRVLGELLSSRYQVQVANGGQRALDMLERGDRPDLILLDVLMPEIDGYAVLLQMQNRREWHDIPVIFLTAMGGTEDEERGLDLGAVDYIAKPVRPAIVLARVQAQIDLKRARDLLRNQNAVLEEEITRRAAENELILTAAGEGIFGIDMAGRVSFINPAAAQLLGYERSALLGRAANFTARHDRQAGGNFPPAECPIHAAMTSGVPYRTARDTFWRRDGKPLPVEYTAMPVRRGELRVGVVVCFADISDRLRYQEQLERRSNYDDLTGLPNRNLLNDRIAQATARCRRDGCEVALLLVSLNRFKDINDSLGRNCGDELLRQVAQRLASNLRTGDTLARLDGDEFALLGCYEGRDGLRLPQQVIDGFACAYEHAGHEVFLSVSVGVAVFPRDGCDPDELLRNASAAAYRAKTAGGGTFCFYSTDMNARSIERLEMAAALRHAVERGELLLHYQPQLSLRTGKLIGAEALVRWLRPGHGLVPPSEFIPLAEELGIIAGIGEWVLREACRQNQAWRAQGLPALTVAVNLSVRQFETQDVVSMAGQALRDSGLPPEALELELTESAVMADAEAFVHSTERLKSLGVTVSLDDFGTGFSSLCHLQRLALDRLKIDQSFVAKAASHPDSAVIAQTIISLGHSLKLAVIAEGVENAEQLELLRDWGCDEIQGYFLSRPVPAKDLALMLAKQGPVLIGLTEVASIPDVLDELTARSATDGIQSCASWSSAASPSCV</sequence>
<dbReference type="Pfam" id="PF00990">
    <property type="entry name" value="GGDEF"/>
    <property type="match status" value="1"/>
</dbReference>
<dbReference type="SMART" id="SM00052">
    <property type="entry name" value="EAL"/>
    <property type="match status" value="1"/>
</dbReference>
<dbReference type="InterPro" id="IPR043128">
    <property type="entry name" value="Rev_trsase/Diguanyl_cyclase"/>
</dbReference>
<dbReference type="SUPFAM" id="SSF55785">
    <property type="entry name" value="PYP-like sensor domain (PAS domain)"/>
    <property type="match status" value="1"/>
</dbReference>
<dbReference type="Gene3D" id="3.30.70.270">
    <property type="match status" value="1"/>
</dbReference>
<name>A0A4R3U8J6_ROSSA</name>
<dbReference type="PROSITE" id="PS50113">
    <property type="entry name" value="PAC"/>
    <property type="match status" value="1"/>
</dbReference>
<evidence type="ECO:0000259" key="3">
    <source>
        <dbReference type="PROSITE" id="PS50112"/>
    </source>
</evidence>
<gene>
    <name evidence="7" type="ORF">EV671_106211</name>
</gene>
<feature type="modified residue" description="4-aspartylphosphate" evidence="1">
    <location>
        <position position="60"/>
    </location>
</feature>
<dbReference type="PROSITE" id="PS50883">
    <property type="entry name" value="EAL"/>
    <property type="match status" value="1"/>
</dbReference>
<dbReference type="Pfam" id="PF00989">
    <property type="entry name" value="PAS"/>
    <property type="match status" value="1"/>
</dbReference>
<dbReference type="GO" id="GO:0000160">
    <property type="term" value="P:phosphorelay signal transduction system"/>
    <property type="evidence" value="ECO:0007669"/>
    <property type="project" value="InterPro"/>
</dbReference>
<dbReference type="NCBIfam" id="TIGR00229">
    <property type="entry name" value="sensory_box"/>
    <property type="match status" value="1"/>
</dbReference>
<dbReference type="Gene3D" id="3.30.450.20">
    <property type="entry name" value="PAS domain"/>
    <property type="match status" value="1"/>
</dbReference>
<feature type="domain" description="PAS" evidence="3">
    <location>
        <begin position="150"/>
        <end position="195"/>
    </location>
</feature>
<dbReference type="CDD" id="cd00130">
    <property type="entry name" value="PAS"/>
    <property type="match status" value="1"/>
</dbReference>
<evidence type="ECO:0000259" key="4">
    <source>
        <dbReference type="PROSITE" id="PS50113"/>
    </source>
</evidence>
<evidence type="ECO:0000256" key="1">
    <source>
        <dbReference type="PROSITE-ProRule" id="PRU00169"/>
    </source>
</evidence>
<dbReference type="NCBIfam" id="TIGR00254">
    <property type="entry name" value="GGDEF"/>
    <property type="match status" value="1"/>
</dbReference>
<dbReference type="FunFam" id="3.20.20.450:FF:000001">
    <property type="entry name" value="Cyclic di-GMP phosphodiesterase yahA"/>
    <property type="match status" value="1"/>
</dbReference>
<dbReference type="InterPro" id="IPR013767">
    <property type="entry name" value="PAS_fold"/>
</dbReference>
<dbReference type="SMART" id="SM00267">
    <property type="entry name" value="GGDEF"/>
    <property type="match status" value="1"/>
</dbReference>
<dbReference type="InterPro" id="IPR052155">
    <property type="entry name" value="Biofilm_reg_signaling"/>
</dbReference>
<feature type="domain" description="PAC" evidence="4">
    <location>
        <begin position="229"/>
        <end position="280"/>
    </location>
</feature>
<feature type="domain" description="Response regulatory" evidence="2">
    <location>
        <begin position="11"/>
        <end position="127"/>
    </location>
</feature>
<dbReference type="GO" id="GO:0006355">
    <property type="term" value="P:regulation of DNA-templated transcription"/>
    <property type="evidence" value="ECO:0007669"/>
    <property type="project" value="InterPro"/>
</dbReference>
<dbReference type="CDD" id="cd01948">
    <property type="entry name" value="EAL"/>
    <property type="match status" value="1"/>
</dbReference>
<dbReference type="PROSITE" id="PS50887">
    <property type="entry name" value="GGDEF"/>
    <property type="match status" value="1"/>
</dbReference>
<dbReference type="PROSITE" id="PS50112">
    <property type="entry name" value="PAS"/>
    <property type="match status" value="1"/>
</dbReference>
<dbReference type="PROSITE" id="PS50110">
    <property type="entry name" value="RESPONSE_REGULATORY"/>
    <property type="match status" value="1"/>
</dbReference>
<evidence type="ECO:0000259" key="5">
    <source>
        <dbReference type="PROSITE" id="PS50883"/>
    </source>
</evidence>
<dbReference type="Pfam" id="PF00563">
    <property type="entry name" value="EAL"/>
    <property type="match status" value="1"/>
</dbReference>
<reference evidence="7 8" key="1">
    <citation type="submission" date="2019-03" db="EMBL/GenBank/DDBJ databases">
        <title>Genomic Encyclopedia of Type Strains, Phase IV (KMG-IV): sequencing the most valuable type-strain genomes for metagenomic binning, comparative biology and taxonomic classification.</title>
        <authorList>
            <person name="Goeker M."/>
        </authorList>
    </citation>
    <scope>NUCLEOTIDE SEQUENCE [LARGE SCALE GENOMIC DNA]</scope>
    <source>
        <strain evidence="7 8">DSM 654</strain>
    </source>
</reference>
<dbReference type="InterPro" id="IPR001633">
    <property type="entry name" value="EAL_dom"/>
</dbReference>
<organism evidence="7 8">
    <name type="scientific">Roseateles saccharophilus</name>
    <name type="common">Pseudomonas saccharophila</name>
    <dbReference type="NCBI Taxonomy" id="304"/>
    <lineage>
        <taxon>Bacteria</taxon>
        <taxon>Pseudomonadati</taxon>
        <taxon>Pseudomonadota</taxon>
        <taxon>Betaproteobacteria</taxon>
        <taxon>Burkholderiales</taxon>
        <taxon>Sphaerotilaceae</taxon>
        <taxon>Roseateles</taxon>
    </lineage>
</organism>
<feature type="domain" description="GGDEF" evidence="6">
    <location>
        <begin position="312"/>
        <end position="443"/>
    </location>
</feature>
<evidence type="ECO:0000259" key="6">
    <source>
        <dbReference type="PROSITE" id="PS50887"/>
    </source>
</evidence>
<evidence type="ECO:0000259" key="2">
    <source>
        <dbReference type="PROSITE" id="PS50110"/>
    </source>
</evidence>
<dbReference type="SUPFAM" id="SSF52172">
    <property type="entry name" value="CheY-like"/>
    <property type="match status" value="1"/>
</dbReference>
<dbReference type="InterPro" id="IPR011006">
    <property type="entry name" value="CheY-like_superfamily"/>
</dbReference>
<dbReference type="SMART" id="SM00091">
    <property type="entry name" value="PAS"/>
    <property type="match status" value="1"/>
</dbReference>
<dbReference type="EMBL" id="SMBU01000062">
    <property type="protein sequence ID" value="TCU82735.1"/>
    <property type="molecule type" value="Genomic_DNA"/>
</dbReference>
<dbReference type="Proteomes" id="UP000295110">
    <property type="component" value="Unassembled WGS sequence"/>
</dbReference>
<evidence type="ECO:0000313" key="8">
    <source>
        <dbReference type="Proteomes" id="UP000295110"/>
    </source>
</evidence>